<dbReference type="EMBL" id="JACCCC010000001">
    <property type="protein sequence ID" value="NYE47741.1"/>
    <property type="molecule type" value="Genomic_DNA"/>
</dbReference>
<keyword evidence="3" id="KW-1185">Reference proteome</keyword>
<dbReference type="InterPro" id="IPR052897">
    <property type="entry name" value="Sec-Metab_Biosynth_Hydrolase"/>
</dbReference>
<evidence type="ECO:0000313" key="2">
    <source>
        <dbReference type="EMBL" id="NYE47741.1"/>
    </source>
</evidence>
<dbReference type="RefSeq" id="WP_179643638.1">
    <property type="nucleotide sequence ID" value="NZ_BAAAYY010000008.1"/>
</dbReference>
<dbReference type="AlphaFoldDB" id="A0A852TVL1"/>
<organism evidence="2 3">
    <name type="scientific">Spinactinospora alkalitolerans</name>
    <dbReference type="NCBI Taxonomy" id="687207"/>
    <lineage>
        <taxon>Bacteria</taxon>
        <taxon>Bacillati</taxon>
        <taxon>Actinomycetota</taxon>
        <taxon>Actinomycetes</taxon>
        <taxon>Streptosporangiales</taxon>
        <taxon>Nocardiopsidaceae</taxon>
        <taxon>Spinactinospora</taxon>
    </lineage>
</organism>
<reference evidence="2 3" key="1">
    <citation type="submission" date="2020-07" db="EMBL/GenBank/DDBJ databases">
        <title>Sequencing the genomes of 1000 actinobacteria strains.</title>
        <authorList>
            <person name="Klenk H.-P."/>
        </authorList>
    </citation>
    <scope>NUCLEOTIDE SEQUENCE [LARGE SCALE GENOMIC DNA]</scope>
    <source>
        <strain evidence="2 3">CXB654</strain>
    </source>
</reference>
<feature type="domain" description="AB hydrolase-1" evidence="1">
    <location>
        <begin position="6"/>
        <end position="218"/>
    </location>
</feature>
<dbReference type="PANTHER" id="PTHR37017">
    <property type="entry name" value="AB HYDROLASE-1 DOMAIN-CONTAINING PROTEIN-RELATED"/>
    <property type="match status" value="1"/>
</dbReference>
<evidence type="ECO:0000259" key="1">
    <source>
        <dbReference type="Pfam" id="PF12697"/>
    </source>
</evidence>
<name>A0A852TVL1_9ACTN</name>
<protein>
    <submittedName>
        <fullName evidence="2">Pimeloyl-ACP methyl ester carboxylesterase</fullName>
    </submittedName>
</protein>
<dbReference type="Pfam" id="PF12697">
    <property type="entry name" value="Abhydrolase_6"/>
    <property type="match status" value="1"/>
</dbReference>
<dbReference type="Proteomes" id="UP000589036">
    <property type="component" value="Unassembled WGS sequence"/>
</dbReference>
<dbReference type="Gene3D" id="3.40.50.1820">
    <property type="entry name" value="alpha/beta hydrolase"/>
    <property type="match status" value="1"/>
</dbReference>
<gene>
    <name evidence="2" type="ORF">HDA32_002861</name>
</gene>
<dbReference type="PANTHER" id="PTHR37017:SF11">
    <property type="entry name" value="ESTERASE_LIPASE_THIOESTERASE DOMAIN-CONTAINING PROTEIN"/>
    <property type="match status" value="1"/>
</dbReference>
<accession>A0A852TVL1</accession>
<dbReference type="InterPro" id="IPR029058">
    <property type="entry name" value="AB_hydrolase_fold"/>
</dbReference>
<sequence length="231" mass="24342">MPLPALVVVHGAWHGPWCWRPLIERLPDVAVHPVALPSSGADPTALGGLYDDAEAVRAAVAGIEGPVVVCAHSYGGLPVTEALTGVGDVRRLVYLCSFQLDAGESLLGSVGGTPPEWWDVHEADGYVDALDPAAVFYGDVAPETARAAIGALGHQSLASVTQPLREAAWRTIPSTYVVCERDAGIPPFAQEAMAQRAQRVLRMDASHSPFLSRPAELAGLLRAELTEAAAR</sequence>
<comment type="caution">
    <text evidence="2">The sequence shown here is derived from an EMBL/GenBank/DDBJ whole genome shotgun (WGS) entry which is preliminary data.</text>
</comment>
<dbReference type="SUPFAM" id="SSF53474">
    <property type="entry name" value="alpha/beta-Hydrolases"/>
    <property type="match status" value="1"/>
</dbReference>
<dbReference type="GO" id="GO:0003824">
    <property type="term" value="F:catalytic activity"/>
    <property type="evidence" value="ECO:0007669"/>
    <property type="project" value="UniProtKB-ARBA"/>
</dbReference>
<proteinExistence type="predicted"/>
<evidence type="ECO:0000313" key="3">
    <source>
        <dbReference type="Proteomes" id="UP000589036"/>
    </source>
</evidence>
<dbReference type="InterPro" id="IPR000073">
    <property type="entry name" value="AB_hydrolase_1"/>
</dbReference>